<dbReference type="GO" id="GO:0005886">
    <property type="term" value="C:plasma membrane"/>
    <property type="evidence" value="ECO:0007669"/>
    <property type="project" value="TreeGrafter"/>
</dbReference>
<organism evidence="8 9">
    <name type="scientific">Pedobacter hartonius</name>
    <dbReference type="NCBI Taxonomy" id="425514"/>
    <lineage>
        <taxon>Bacteria</taxon>
        <taxon>Pseudomonadati</taxon>
        <taxon>Bacteroidota</taxon>
        <taxon>Sphingobacteriia</taxon>
        <taxon>Sphingobacteriales</taxon>
        <taxon>Sphingobacteriaceae</taxon>
        <taxon>Pedobacter</taxon>
    </lineage>
</organism>
<feature type="transmembrane region" description="Helical" evidence="6">
    <location>
        <begin position="12"/>
        <end position="30"/>
    </location>
</feature>
<evidence type="ECO:0000256" key="5">
    <source>
        <dbReference type="ARBA" id="ARBA00023136"/>
    </source>
</evidence>
<keyword evidence="4 6" id="KW-1133">Transmembrane helix</keyword>
<dbReference type="AlphaFoldDB" id="A0A1H4GIM3"/>
<comment type="similarity">
    <text evidence="2">Belongs to the GtrA family.</text>
</comment>
<accession>A0A1H4GIM3</accession>
<dbReference type="PANTHER" id="PTHR38459">
    <property type="entry name" value="PROPHAGE BACTOPRENOL-LINKED GLUCOSE TRANSLOCASE HOMOLOG"/>
    <property type="match status" value="1"/>
</dbReference>
<reference evidence="8 9" key="1">
    <citation type="submission" date="2016-10" db="EMBL/GenBank/DDBJ databases">
        <authorList>
            <person name="de Groot N.N."/>
        </authorList>
    </citation>
    <scope>NUCLEOTIDE SEQUENCE [LARGE SCALE GENOMIC DNA]</scope>
    <source>
        <strain evidence="8 9">DSM 19033</strain>
    </source>
</reference>
<keyword evidence="3 6" id="KW-0812">Transmembrane</keyword>
<feature type="transmembrane region" description="Helical" evidence="6">
    <location>
        <begin position="76"/>
        <end position="97"/>
    </location>
</feature>
<evidence type="ECO:0000259" key="7">
    <source>
        <dbReference type="Pfam" id="PF04138"/>
    </source>
</evidence>
<protein>
    <submittedName>
        <fullName evidence="8">Putative flippase GtrA (Transmembrane translocase of bactoprenol-linked glucose)</fullName>
    </submittedName>
</protein>
<evidence type="ECO:0000313" key="8">
    <source>
        <dbReference type="EMBL" id="SEB09141.1"/>
    </source>
</evidence>
<comment type="subcellular location">
    <subcellularLocation>
        <location evidence="1">Membrane</location>
        <topology evidence="1">Multi-pass membrane protein</topology>
    </subcellularLocation>
</comment>
<evidence type="ECO:0000256" key="6">
    <source>
        <dbReference type="SAM" id="Phobius"/>
    </source>
</evidence>
<gene>
    <name evidence="8" type="ORF">SAMN05443550_11079</name>
</gene>
<sequence>MEFIRSIFKQQVFKFILVGGFCACIEFITFNTFIDFFKIEYLVANVISIVIAVVINYVLSRAFVFEKSKHSKRNEFLSFVLFSVLAIVLNQLILWVFFEVIKLDIRLCKALAIIIVAFFNYLTKKHIVFKS</sequence>
<name>A0A1H4GIM3_9SPHI</name>
<dbReference type="InterPro" id="IPR051401">
    <property type="entry name" value="GtrA_CellWall_Glycosyl"/>
</dbReference>
<keyword evidence="5 6" id="KW-0472">Membrane</keyword>
<dbReference type="STRING" id="425514.SAMN05443550_11079"/>
<feature type="domain" description="GtrA/DPMS transmembrane" evidence="7">
    <location>
        <begin position="14"/>
        <end position="129"/>
    </location>
</feature>
<evidence type="ECO:0000256" key="2">
    <source>
        <dbReference type="ARBA" id="ARBA00009399"/>
    </source>
</evidence>
<dbReference type="PANTHER" id="PTHR38459:SF1">
    <property type="entry name" value="PROPHAGE BACTOPRENOL-LINKED GLUCOSE TRANSLOCASE HOMOLOG"/>
    <property type="match status" value="1"/>
</dbReference>
<keyword evidence="9" id="KW-1185">Reference proteome</keyword>
<dbReference type="EMBL" id="FNRA01000010">
    <property type="protein sequence ID" value="SEB09141.1"/>
    <property type="molecule type" value="Genomic_DNA"/>
</dbReference>
<evidence type="ECO:0000313" key="9">
    <source>
        <dbReference type="Proteomes" id="UP000198850"/>
    </source>
</evidence>
<proteinExistence type="inferred from homology"/>
<evidence type="ECO:0000256" key="1">
    <source>
        <dbReference type="ARBA" id="ARBA00004141"/>
    </source>
</evidence>
<feature type="transmembrane region" description="Helical" evidence="6">
    <location>
        <begin position="42"/>
        <end position="64"/>
    </location>
</feature>
<dbReference type="Proteomes" id="UP000198850">
    <property type="component" value="Unassembled WGS sequence"/>
</dbReference>
<dbReference type="InterPro" id="IPR007267">
    <property type="entry name" value="GtrA_DPMS_TM"/>
</dbReference>
<dbReference type="RefSeq" id="WP_175470623.1">
    <property type="nucleotide sequence ID" value="NZ_FNRA01000010.1"/>
</dbReference>
<dbReference type="GO" id="GO:0000271">
    <property type="term" value="P:polysaccharide biosynthetic process"/>
    <property type="evidence" value="ECO:0007669"/>
    <property type="project" value="InterPro"/>
</dbReference>
<evidence type="ECO:0000256" key="3">
    <source>
        <dbReference type="ARBA" id="ARBA00022692"/>
    </source>
</evidence>
<dbReference type="Pfam" id="PF04138">
    <property type="entry name" value="GtrA_DPMS_TM"/>
    <property type="match status" value="1"/>
</dbReference>
<evidence type="ECO:0000256" key="4">
    <source>
        <dbReference type="ARBA" id="ARBA00022989"/>
    </source>
</evidence>
<feature type="transmembrane region" description="Helical" evidence="6">
    <location>
        <begin position="103"/>
        <end position="122"/>
    </location>
</feature>